<comment type="similarity">
    <text evidence="3">Belongs to the claudin family.</text>
</comment>
<dbReference type="GO" id="GO:0005198">
    <property type="term" value="F:structural molecule activity"/>
    <property type="evidence" value="ECO:0007669"/>
    <property type="project" value="InterPro"/>
</dbReference>
<dbReference type="PANTHER" id="PTHR12002">
    <property type="entry name" value="CLAUDIN"/>
    <property type="match status" value="1"/>
</dbReference>
<accession>A0A8C1JWD2</accession>
<keyword evidence="6 10" id="KW-0812">Transmembrane</keyword>
<organism evidence="11 12">
    <name type="scientific">Cyprinus carpio</name>
    <name type="common">Common carp</name>
    <dbReference type="NCBI Taxonomy" id="7962"/>
    <lineage>
        <taxon>Eukaryota</taxon>
        <taxon>Metazoa</taxon>
        <taxon>Chordata</taxon>
        <taxon>Craniata</taxon>
        <taxon>Vertebrata</taxon>
        <taxon>Euteleostomi</taxon>
        <taxon>Actinopterygii</taxon>
        <taxon>Neopterygii</taxon>
        <taxon>Teleostei</taxon>
        <taxon>Ostariophysi</taxon>
        <taxon>Cypriniformes</taxon>
        <taxon>Cyprinidae</taxon>
        <taxon>Cyprininae</taxon>
        <taxon>Cyprinus</taxon>
    </lineage>
</organism>
<evidence type="ECO:0000313" key="11">
    <source>
        <dbReference type="Ensembl" id="ENSCCRP00010038391.1"/>
    </source>
</evidence>
<reference evidence="11" key="1">
    <citation type="submission" date="2025-05" db="UniProtKB">
        <authorList>
            <consortium name="Ensembl"/>
        </authorList>
    </citation>
    <scope>IDENTIFICATION</scope>
</reference>
<evidence type="ECO:0000256" key="9">
    <source>
        <dbReference type="ARBA" id="ARBA00023136"/>
    </source>
</evidence>
<protein>
    <recommendedName>
        <fullName evidence="13">Claudin</fullName>
    </recommendedName>
</protein>
<evidence type="ECO:0000256" key="4">
    <source>
        <dbReference type="ARBA" id="ARBA00022427"/>
    </source>
</evidence>
<sequence length="275" mass="30221">MDTSQSGKELLKDDFSFSTRLQTGVDQNEITRAHLHCFTSLLLSAAAVMRAKLEILALVLGTIGLVGTIAVTAMPMWKVTAYIGPNIIVMETLWEGLWMACIRQADISMQCKVYDSLLILPADIQAARGLMCASITLAVLAVLVSVCGMRGTNCCHDDLRGKNVVLLVGGCLFVVAGLTTLLPVSWSTHSIVRDFYNPMVLESLKREIGQALYVGFATFMILLVAGVILLCRYGNRQRKDEEEDKPYILVEKNKAGASFLKRTPSSDSYRTSQYV</sequence>
<dbReference type="Gene3D" id="1.20.140.150">
    <property type="match status" value="1"/>
</dbReference>
<evidence type="ECO:0000256" key="3">
    <source>
        <dbReference type="ARBA" id="ARBA00008295"/>
    </source>
</evidence>
<dbReference type="Ensembl" id="ENSCCRT00015121309.1">
    <property type="protein sequence ID" value="ENSCCRP00015117584.1"/>
    <property type="gene ID" value="ENSCCRG00015046412.1"/>
</dbReference>
<evidence type="ECO:0008006" key="13">
    <source>
        <dbReference type="Google" id="ProtNLM"/>
    </source>
</evidence>
<evidence type="ECO:0000256" key="2">
    <source>
        <dbReference type="ARBA" id="ARBA00004651"/>
    </source>
</evidence>
<dbReference type="InterPro" id="IPR004031">
    <property type="entry name" value="PMP22/EMP/MP20/Claudin"/>
</dbReference>
<keyword evidence="7" id="KW-0965">Cell junction</keyword>
<keyword evidence="5" id="KW-1003">Cell membrane</keyword>
<name>A0A8C1JWD2_CYPCA</name>
<dbReference type="GO" id="GO:0005923">
    <property type="term" value="C:bicellular tight junction"/>
    <property type="evidence" value="ECO:0007669"/>
    <property type="project" value="UniProtKB-SubCell"/>
</dbReference>
<dbReference type="Pfam" id="PF00822">
    <property type="entry name" value="PMP22_Claudin"/>
    <property type="match status" value="1"/>
</dbReference>
<evidence type="ECO:0000256" key="5">
    <source>
        <dbReference type="ARBA" id="ARBA00022475"/>
    </source>
</evidence>
<keyword evidence="12" id="KW-1185">Reference proteome</keyword>
<evidence type="ECO:0000256" key="10">
    <source>
        <dbReference type="SAM" id="Phobius"/>
    </source>
</evidence>
<keyword evidence="9 10" id="KW-0472">Membrane</keyword>
<dbReference type="GO" id="GO:0005886">
    <property type="term" value="C:plasma membrane"/>
    <property type="evidence" value="ECO:0007669"/>
    <property type="project" value="UniProtKB-SubCell"/>
</dbReference>
<evidence type="ECO:0000256" key="1">
    <source>
        <dbReference type="ARBA" id="ARBA00004435"/>
    </source>
</evidence>
<dbReference type="InterPro" id="IPR017974">
    <property type="entry name" value="Claudin_CS"/>
</dbReference>
<feature type="transmembrane region" description="Helical" evidence="10">
    <location>
        <begin position="164"/>
        <end position="188"/>
    </location>
</feature>
<dbReference type="Proteomes" id="UP000694427">
    <property type="component" value="Unplaced"/>
</dbReference>
<comment type="subcellular location">
    <subcellularLocation>
        <location evidence="1">Cell junction</location>
        <location evidence="1">Tight junction</location>
    </subcellularLocation>
    <subcellularLocation>
        <location evidence="2">Cell membrane</location>
        <topology evidence="2">Multi-pass membrane protein</topology>
    </subcellularLocation>
</comment>
<dbReference type="PRINTS" id="PR01385">
    <property type="entry name" value="CLAUDIN14"/>
</dbReference>
<feature type="transmembrane region" description="Helical" evidence="10">
    <location>
        <begin position="208"/>
        <end position="231"/>
    </location>
</feature>
<dbReference type="Proteomes" id="UP000694700">
    <property type="component" value="Unplaced"/>
</dbReference>
<feature type="transmembrane region" description="Helical" evidence="10">
    <location>
        <begin position="126"/>
        <end position="152"/>
    </location>
</feature>
<dbReference type="PROSITE" id="PS01346">
    <property type="entry name" value="CLAUDIN"/>
    <property type="match status" value="1"/>
</dbReference>
<dbReference type="AlphaFoldDB" id="A0A8C1JWD2"/>
<proteinExistence type="inferred from homology"/>
<keyword evidence="8 10" id="KW-1133">Transmembrane helix</keyword>
<evidence type="ECO:0000256" key="7">
    <source>
        <dbReference type="ARBA" id="ARBA00022949"/>
    </source>
</evidence>
<evidence type="ECO:0000256" key="8">
    <source>
        <dbReference type="ARBA" id="ARBA00022989"/>
    </source>
</evidence>
<evidence type="ECO:0000256" key="6">
    <source>
        <dbReference type="ARBA" id="ARBA00022692"/>
    </source>
</evidence>
<dbReference type="FunFam" id="1.20.140.150:FF:000001">
    <property type="entry name" value="Claudin"/>
    <property type="match status" value="1"/>
</dbReference>
<evidence type="ECO:0000313" key="12">
    <source>
        <dbReference type="Proteomes" id="UP000694427"/>
    </source>
</evidence>
<keyword evidence="4" id="KW-0796">Tight junction</keyword>
<dbReference type="InterPro" id="IPR006187">
    <property type="entry name" value="Claudin"/>
</dbReference>
<dbReference type="PRINTS" id="PR01077">
    <property type="entry name" value="CLAUDIN"/>
</dbReference>
<dbReference type="Ensembl" id="ENSCCRT00010042143.1">
    <property type="protein sequence ID" value="ENSCCRP00010038391.1"/>
    <property type="gene ID" value="ENSCCRG00010016393.1"/>
</dbReference>
<feature type="transmembrane region" description="Helical" evidence="10">
    <location>
        <begin position="55"/>
        <end position="77"/>
    </location>
</feature>